<proteinExistence type="predicted"/>
<reference evidence="1" key="1">
    <citation type="submission" date="2022-03" db="EMBL/GenBank/DDBJ databases">
        <title>Interactions between chemoautotrophic and heterotrophic bacteria.</title>
        <authorList>
            <person name="Santoro A."/>
        </authorList>
    </citation>
    <scope>NUCLEOTIDE SEQUENCE</scope>
    <source>
        <strain evidence="1">Nb-106</strain>
    </source>
</reference>
<accession>A0ACC6AK33</accession>
<name>A0ACC6AK33_NITWI</name>
<dbReference type="Proteomes" id="UP001205486">
    <property type="component" value="Unassembled WGS sequence"/>
</dbReference>
<evidence type="ECO:0000313" key="1">
    <source>
        <dbReference type="EMBL" id="MCP1999631.1"/>
    </source>
</evidence>
<dbReference type="EMBL" id="JALJZS010000002">
    <property type="protein sequence ID" value="MCP1999631.1"/>
    <property type="molecule type" value="Genomic_DNA"/>
</dbReference>
<comment type="caution">
    <text evidence="1">The sequence shown here is derived from an EMBL/GenBank/DDBJ whole genome shotgun (WGS) entry which is preliminary data.</text>
</comment>
<gene>
    <name evidence="1" type="ORF">J2S34_002079</name>
</gene>
<sequence>MRLLRLLIGQVEAGSSDVVLTRESAMYQAACRLLDANPEHRAATRTAIMALRDLLWRVDTVRSILESHTNDPTIAEAVRWLETSDVHQFMRQEP</sequence>
<organism evidence="1 2">
    <name type="scientific">Nitrobacter winogradskyi</name>
    <name type="common">Nitrobacter agilis</name>
    <dbReference type="NCBI Taxonomy" id="913"/>
    <lineage>
        <taxon>Bacteria</taxon>
        <taxon>Pseudomonadati</taxon>
        <taxon>Pseudomonadota</taxon>
        <taxon>Alphaproteobacteria</taxon>
        <taxon>Hyphomicrobiales</taxon>
        <taxon>Nitrobacteraceae</taxon>
        <taxon>Nitrobacter</taxon>
    </lineage>
</organism>
<protein>
    <submittedName>
        <fullName evidence="1">Uncharacterized protein</fullName>
    </submittedName>
</protein>
<evidence type="ECO:0000313" key="2">
    <source>
        <dbReference type="Proteomes" id="UP001205486"/>
    </source>
</evidence>
<keyword evidence="2" id="KW-1185">Reference proteome</keyword>